<evidence type="ECO:0000313" key="1">
    <source>
        <dbReference type="EMBL" id="MBW62984.1"/>
    </source>
</evidence>
<sequence>MNQPEEWIVKPIIVLQFAMFALRITYHWSECIYIYASKSPSLARYTSGTSALIAGSSEAANFSTSAALWIPVSTSSV</sequence>
<organism evidence="1">
    <name type="scientific">Anopheles marajoara</name>
    <dbReference type="NCBI Taxonomy" id="58244"/>
    <lineage>
        <taxon>Eukaryota</taxon>
        <taxon>Metazoa</taxon>
        <taxon>Ecdysozoa</taxon>
        <taxon>Arthropoda</taxon>
        <taxon>Hexapoda</taxon>
        <taxon>Insecta</taxon>
        <taxon>Pterygota</taxon>
        <taxon>Neoptera</taxon>
        <taxon>Endopterygota</taxon>
        <taxon>Diptera</taxon>
        <taxon>Nematocera</taxon>
        <taxon>Culicoidea</taxon>
        <taxon>Culicidae</taxon>
        <taxon>Anophelinae</taxon>
        <taxon>Anopheles</taxon>
    </lineage>
</organism>
<accession>A0A2M4CCE2</accession>
<reference evidence="1" key="1">
    <citation type="submission" date="2018-01" db="EMBL/GenBank/DDBJ databases">
        <title>An insight into the sialome of Amazonian anophelines.</title>
        <authorList>
            <person name="Ribeiro J.M."/>
            <person name="Scarpassa V."/>
            <person name="Calvo E."/>
        </authorList>
    </citation>
    <scope>NUCLEOTIDE SEQUENCE</scope>
    <source>
        <tissue evidence="1">Salivary glands</tissue>
    </source>
</reference>
<name>A0A2M4CCE2_9DIPT</name>
<protein>
    <submittedName>
        <fullName evidence="1">Putative secreted protein</fullName>
    </submittedName>
</protein>
<dbReference type="EMBL" id="GGFJ01013843">
    <property type="protein sequence ID" value="MBW62984.1"/>
    <property type="molecule type" value="Transcribed_RNA"/>
</dbReference>
<dbReference type="AlphaFoldDB" id="A0A2M4CCE2"/>
<proteinExistence type="predicted"/>